<dbReference type="EMBL" id="CP119075">
    <property type="protein sequence ID" value="WED63443.1"/>
    <property type="molecule type" value="Genomic_DNA"/>
</dbReference>
<dbReference type="AlphaFoldDB" id="A0AAE9ZVW4"/>
<dbReference type="KEGG" id="slom:PXH66_13975"/>
<evidence type="ECO:0000313" key="3">
    <source>
        <dbReference type="Proteomes" id="UP001218638"/>
    </source>
</evidence>
<organism evidence="2 3">
    <name type="scientific">Synoicihabitans lomoniglobus</name>
    <dbReference type="NCBI Taxonomy" id="2909285"/>
    <lineage>
        <taxon>Bacteria</taxon>
        <taxon>Pseudomonadati</taxon>
        <taxon>Verrucomicrobiota</taxon>
        <taxon>Opitutia</taxon>
        <taxon>Opitutales</taxon>
        <taxon>Opitutaceae</taxon>
        <taxon>Synoicihabitans</taxon>
    </lineage>
</organism>
<evidence type="ECO:0000256" key="1">
    <source>
        <dbReference type="SAM" id="MobiDB-lite"/>
    </source>
</evidence>
<name>A0AAE9ZVW4_9BACT</name>
<keyword evidence="3" id="KW-1185">Reference proteome</keyword>
<reference evidence="2" key="1">
    <citation type="submission" date="2023-03" db="EMBL/GenBank/DDBJ databases">
        <title>Lomoglobus Profundus gen. nov., sp. nov., a novel member of the phylum Verrucomicrobia, isolated from deep-marine sediment of South China Sea.</title>
        <authorList>
            <person name="Ahmad T."/>
            <person name="Ishaq S.E."/>
            <person name="Wang F."/>
        </authorList>
    </citation>
    <scope>NUCLEOTIDE SEQUENCE</scope>
    <source>
        <strain evidence="2">LMO-M01</strain>
    </source>
</reference>
<dbReference type="RefSeq" id="WP_330929179.1">
    <property type="nucleotide sequence ID" value="NZ_CP119075.1"/>
</dbReference>
<accession>A0AAE9ZVW4</accession>
<protein>
    <submittedName>
        <fullName evidence="2">Uncharacterized protein</fullName>
    </submittedName>
</protein>
<gene>
    <name evidence="2" type="ORF">PXH66_13975</name>
</gene>
<proteinExistence type="predicted"/>
<sequence>MPSRREPVVKRLNRHLWLVEPLEDEPTFLIKAMFGGKAVYLHGRFILFLADKEEPWRGVLVPTEREHQPSLIADRPALAPHEILGKWLYLPEAADSFETDAQWLVQRARAGDERVGIIPPMKRARKRKSPASRPGQGNS</sequence>
<evidence type="ECO:0000313" key="2">
    <source>
        <dbReference type="EMBL" id="WED63443.1"/>
    </source>
</evidence>
<dbReference type="Proteomes" id="UP001218638">
    <property type="component" value="Chromosome"/>
</dbReference>
<feature type="region of interest" description="Disordered" evidence="1">
    <location>
        <begin position="117"/>
        <end position="139"/>
    </location>
</feature>